<dbReference type="EC" id="3.4.21.92" evidence="7 10"/>
<comment type="catalytic activity">
    <reaction evidence="6 7 9">
        <text>Hydrolysis of proteins to small peptides in the presence of ATP and magnesium. alpha-casein is the usual test substrate. In the absence of ATP, only oligopeptides shorter than five residues are hydrolyzed (such as succinyl-Leu-Tyr-|-NHMec, and Leu-Tyr-Leu-|-Tyr-Trp, in which cleavage of the -Tyr-|-Leu- and -Tyr-|-Trp bonds also occurs).</text>
        <dbReference type="EC" id="3.4.21.92"/>
    </reaction>
</comment>
<keyword evidence="16" id="KW-1185">Reference proteome</keyword>
<evidence type="ECO:0000256" key="2">
    <source>
        <dbReference type="ARBA" id="ARBA00022490"/>
    </source>
</evidence>
<dbReference type="NCBIfam" id="NF001368">
    <property type="entry name" value="PRK00277.1"/>
    <property type="match status" value="1"/>
</dbReference>
<comment type="subcellular location">
    <subcellularLocation>
        <location evidence="7">Cytoplasm</location>
    </subcellularLocation>
</comment>
<comment type="similarity">
    <text evidence="1 7 12">Belongs to the peptidase S14 family.</text>
</comment>
<comment type="caution">
    <text evidence="13">The sequence shown here is derived from an EMBL/GenBank/DDBJ whole genome shotgun (WGS) entry which is preliminary data.</text>
</comment>
<evidence type="ECO:0000256" key="5">
    <source>
        <dbReference type="ARBA" id="ARBA00022825"/>
    </source>
</evidence>
<accession>A0A2P8H0J3</accession>
<dbReference type="InterPro" id="IPR029045">
    <property type="entry name" value="ClpP/crotonase-like_dom_sf"/>
</dbReference>
<dbReference type="Proteomes" id="UP000241203">
    <property type="component" value="Unassembled WGS sequence"/>
</dbReference>
<evidence type="ECO:0000256" key="4">
    <source>
        <dbReference type="ARBA" id="ARBA00022801"/>
    </source>
</evidence>
<evidence type="ECO:0000256" key="12">
    <source>
        <dbReference type="RuleBase" id="RU003567"/>
    </source>
</evidence>
<reference evidence="14 16" key="2">
    <citation type="submission" date="2018-12" db="EMBL/GenBank/DDBJ databases">
        <authorList>
            <person name="hu s."/>
            <person name="Xu Y."/>
            <person name="Xu B."/>
            <person name="Li F."/>
        </authorList>
    </citation>
    <scope>NUCLEOTIDE SEQUENCE [LARGE SCALE GENOMIC DNA]</scope>
    <source>
        <strain evidence="14 16">KSW2-17</strain>
    </source>
</reference>
<dbReference type="InterPro" id="IPR018215">
    <property type="entry name" value="ClpP_Ser_AS"/>
</dbReference>
<dbReference type="PANTHER" id="PTHR10381:SF26">
    <property type="entry name" value="ATP-DEPENDENT CLP PROTEASE PROTEOLYTIC SUBUNIT-LIKE-RELATED"/>
    <property type="match status" value="1"/>
</dbReference>
<dbReference type="NCBIfam" id="NF009205">
    <property type="entry name" value="PRK12553.1"/>
    <property type="match status" value="1"/>
</dbReference>
<dbReference type="PROSITE" id="PS00382">
    <property type="entry name" value="CLP_PROTEASE_HIS"/>
    <property type="match status" value="1"/>
</dbReference>
<organism evidence="13 15">
    <name type="scientific">Labedella gwakjiensis</name>
    <dbReference type="NCBI Taxonomy" id="390269"/>
    <lineage>
        <taxon>Bacteria</taxon>
        <taxon>Bacillati</taxon>
        <taxon>Actinomycetota</taxon>
        <taxon>Actinomycetes</taxon>
        <taxon>Micrococcales</taxon>
        <taxon>Microbacteriaceae</taxon>
        <taxon>Labedella</taxon>
    </lineage>
</organism>
<feature type="active site" description="Nucleophile" evidence="7">
    <location>
        <position position="116"/>
    </location>
</feature>
<dbReference type="EMBL" id="RZGY01000001">
    <property type="protein sequence ID" value="RUQ85906.1"/>
    <property type="molecule type" value="Genomic_DNA"/>
</dbReference>
<evidence type="ECO:0000256" key="1">
    <source>
        <dbReference type="ARBA" id="ARBA00007039"/>
    </source>
</evidence>
<feature type="active site" evidence="8">
    <location>
        <position position="116"/>
    </location>
</feature>
<dbReference type="Pfam" id="PF00574">
    <property type="entry name" value="CLP_protease"/>
    <property type="match status" value="1"/>
</dbReference>
<evidence type="ECO:0000256" key="11">
    <source>
        <dbReference type="RuleBase" id="RU000550"/>
    </source>
</evidence>
<sequence length="222" mass="24319">MQTPTFAAAGRSMEMPGARYILPSFEERTAYGYKRQDPYAKLFEDRIIFLGVQVDDASADDIMAQLLVLESMDPDRDIVMYINSPGGSFTAMTAIYDTMQYIRPHVSTVVLGQAASAAAVLTAAGTPGKRLALPNARILIHQPAVGESGHGQASDIEIQAAEILRMRTWLEETLAHHSNRSQEQVNKDIDRDKILGAAEALEYGLIDQVLTTRKNPLAITQG</sequence>
<dbReference type="InterPro" id="IPR023562">
    <property type="entry name" value="ClpP/TepA"/>
</dbReference>
<evidence type="ECO:0000256" key="10">
    <source>
        <dbReference type="RuleBase" id="RU000549"/>
    </source>
</evidence>
<evidence type="ECO:0000256" key="9">
    <source>
        <dbReference type="PROSITE-ProRule" id="PRU10086"/>
    </source>
</evidence>
<dbReference type="SUPFAM" id="SSF52096">
    <property type="entry name" value="ClpP/crotonase"/>
    <property type="match status" value="1"/>
</dbReference>
<keyword evidence="4 7" id="KW-0378">Hydrolase</keyword>
<dbReference type="GO" id="GO:0005737">
    <property type="term" value="C:cytoplasm"/>
    <property type="evidence" value="ECO:0007669"/>
    <property type="project" value="UniProtKB-SubCell"/>
</dbReference>
<evidence type="ECO:0000256" key="7">
    <source>
        <dbReference type="HAMAP-Rule" id="MF_00444"/>
    </source>
</evidence>
<dbReference type="CDD" id="cd07017">
    <property type="entry name" value="S14_ClpP_2"/>
    <property type="match status" value="1"/>
</dbReference>
<keyword evidence="5 7" id="KW-0720">Serine protease</keyword>
<keyword evidence="2 7" id="KW-0963">Cytoplasm</keyword>
<evidence type="ECO:0000313" key="13">
    <source>
        <dbReference type="EMBL" id="PSL39708.1"/>
    </source>
</evidence>
<feature type="active site" evidence="7 9">
    <location>
        <position position="141"/>
    </location>
</feature>
<dbReference type="GO" id="GO:0004176">
    <property type="term" value="F:ATP-dependent peptidase activity"/>
    <property type="evidence" value="ECO:0007669"/>
    <property type="project" value="InterPro"/>
</dbReference>
<dbReference type="RefSeq" id="WP_106564542.1">
    <property type="nucleotide sequence ID" value="NZ_PYAU01000001.1"/>
</dbReference>
<dbReference type="InterPro" id="IPR033135">
    <property type="entry name" value="ClpP_His_AS"/>
</dbReference>
<evidence type="ECO:0000313" key="16">
    <source>
        <dbReference type="Proteomes" id="UP000268291"/>
    </source>
</evidence>
<dbReference type="PANTHER" id="PTHR10381">
    <property type="entry name" value="ATP-DEPENDENT CLP PROTEASE PROTEOLYTIC SUBUNIT"/>
    <property type="match status" value="1"/>
</dbReference>
<reference evidence="13 15" key="1">
    <citation type="submission" date="2018-03" db="EMBL/GenBank/DDBJ databases">
        <title>Genomic Encyclopedia of Archaeal and Bacterial Type Strains, Phase II (KMG-II): from individual species to whole genera.</title>
        <authorList>
            <person name="Goeker M."/>
        </authorList>
    </citation>
    <scope>NUCLEOTIDE SEQUENCE [LARGE SCALE GENOMIC DNA]</scope>
    <source>
        <strain evidence="13 15">DSM 21548</strain>
    </source>
</reference>
<dbReference type="PROSITE" id="PS00381">
    <property type="entry name" value="CLP_PROTEASE_SER"/>
    <property type="match status" value="1"/>
</dbReference>
<proteinExistence type="inferred from homology"/>
<dbReference type="GO" id="GO:0051117">
    <property type="term" value="F:ATPase binding"/>
    <property type="evidence" value="ECO:0007669"/>
    <property type="project" value="TreeGrafter"/>
</dbReference>
<keyword evidence="3 7" id="KW-0645">Protease</keyword>
<dbReference type="InterPro" id="IPR001907">
    <property type="entry name" value="ClpP"/>
</dbReference>
<dbReference type="Proteomes" id="UP000268291">
    <property type="component" value="Unassembled WGS sequence"/>
</dbReference>
<dbReference type="HAMAP" id="MF_00444">
    <property type="entry name" value="ClpP"/>
    <property type="match status" value="1"/>
</dbReference>
<dbReference type="AlphaFoldDB" id="A0A2P8H0J3"/>
<dbReference type="OrthoDB" id="9802800at2"/>
<evidence type="ECO:0000256" key="8">
    <source>
        <dbReference type="PROSITE-ProRule" id="PRU10085"/>
    </source>
</evidence>
<comment type="subunit">
    <text evidence="7">Fourteen ClpP subunits assemble into 2 heptameric rings which stack back to back to give a disk-like structure with a central cavity, resembling the structure of eukaryotic proteasomes.</text>
</comment>
<name>A0A2P8H0J3_9MICO</name>
<evidence type="ECO:0000256" key="3">
    <source>
        <dbReference type="ARBA" id="ARBA00022670"/>
    </source>
</evidence>
<evidence type="ECO:0000313" key="14">
    <source>
        <dbReference type="EMBL" id="RUQ85906.1"/>
    </source>
</evidence>
<evidence type="ECO:0000313" key="15">
    <source>
        <dbReference type="Proteomes" id="UP000241203"/>
    </source>
</evidence>
<comment type="function">
    <text evidence="7 11">Cleaves peptides in various proteins in a process that requires ATP hydrolysis. Has a chymotrypsin-like activity. Plays a major role in the degradation of misfolded proteins.</text>
</comment>
<dbReference type="FunFam" id="3.90.226.10:FF:000002">
    <property type="entry name" value="ATP-dependent Clp protease proteolytic subunit"/>
    <property type="match status" value="1"/>
</dbReference>
<dbReference type="PRINTS" id="PR00127">
    <property type="entry name" value="CLPPROTEASEP"/>
</dbReference>
<protein>
    <recommendedName>
        <fullName evidence="7 12">ATP-dependent Clp protease proteolytic subunit</fullName>
        <ecNumber evidence="7 10">3.4.21.92</ecNumber>
    </recommendedName>
    <alternativeName>
        <fullName evidence="7">Endopeptidase Clp</fullName>
    </alternativeName>
</protein>
<gene>
    <name evidence="7" type="primary">clpP</name>
    <name evidence="13" type="ORF">CLV49_3353</name>
    <name evidence="14" type="ORF">ELQ93_02490</name>
</gene>
<dbReference type="GO" id="GO:0006515">
    <property type="term" value="P:protein quality control for misfolded or incompletely synthesized proteins"/>
    <property type="evidence" value="ECO:0007669"/>
    <property type="project" value="TreeGrafter"/>
</dbReference>
<dbReference type="EMBL" id="PYAU01000001">
    <property type="protein sequence ID" value="PSL39708.1"/>
    <property type="molecule type" value="Genomic_DNA"/>
</dbReference>
<dbReference type="Gene3D" id="3.90.226.10">
    <property type="entry name" value="2-enoyl-CoA Hydratase, Chain A, domain 1"/>
    <property type="match status" value="1"/>
</dbReference>
<evidence type="ECO:0000256" key="6">
    <source>
        <dbReference type="ARBA" id="ARBA00034021"/>
    </source>
</evidence>
<dbReference type="GO" id="GO:0009368">
    <property type="term" value="C:endopeptidase Clp complex"/>
    <property type="evidence" value="ECO:0007669"/>
    <property type="project" value="TreeGrafter"/>
</dbReference>
<dbReference type="GO" id="GO:0004252">
    <property type="term" value="F:serine-type endopeptidase activity"/>
    <property type="evidence" value="ECO:0007669"/>
    <property type="project" value="UniProtKB-UniRule"/>
</dbReference>